<feature type="transmembrane region" description="Helical" evidence="6">
    <location>
        <begin position="376"/>
        <end position="394"/>
    </location>
</feature>
<feature type="transmembrane region" description="Helical" evidence="6">
    <location>
        <begin position="237"/>
        <end position="263"/>
    </location>
</feature>
<dbReference type="PANTHER" id="PTHR30074">
    <property type="entry name" value="FORMATE DEHYDROGENASE, NITRATE-INDUCIBLE, CYTOCHROME B556 FDN SUBUNIT"/>
    <property type="match status" value="1"/>
</dbReference>
<dbReference type="Proteomes" id="UP000002432">
    <property type="component" value="Chromosome"/>
</dbReference>
<keyword evidence="2" id="KW-1003">Cell membrane</keyword>
<dbReference type="EMBL" id="CP000360">
    <property type="protein sequence ID" value="ABF43239.1"/>
    <property type="molecule type" value="Genomic_DNA"/>
</dbReference>
<proteinExistence type="predicted"/>
<reference evidence="7 8" key="1">
    <citation type="journal article" date="2009" name="Appl. Environ. Microbiol.">
        <title>Three genomes from the phylum Acidobacteria provide insight into the lifestyles of these microorganisms in soils.</title>
        <authorList>
            <person name="Ward N.L."/>
            <person name="Challacombe J.F."/>
            <person name="Janssen P.H."/>
            <person name="Henrissat B."/>
            <person name="Coutinho P.M."/>
            <person name="Wu M."/>
            <person name="Xie G."/>
            <person name="Haft D.H."/>
            <person name="Sait M."/>
            <person name="Badger J."/>
            <person name="Barabote R.D."/>
            <person name="Bradley B."/>
            <person name="Brettin T.S."/>
            <person name="Brinkac L.M."/>
            <person name="Bruce D."/>
            <person name="Creasy T."/>
            <person name="Daugherty S.C."/>
            <person name="Davidsen T.M."/>
            <person name="DeBoy R.T."/>
            <person name="Detter J.C."/>
            <person name="Dodson R.J."/>
            <person name="Durkin A.S."/>
            <person name="Ganapathy A."/>
            <person name="Gwinn-Giglio M."/>
            <person name="Han C.S."/>
            <person name="Khouri H."/>
            <person name="Kiss H."/>
            <person name="Kothari S.P."/>
            <person name="Madupu R."/>
            <person name="Nelson K.E."/>
            <person name="Nelson W.C."/>
            <person name="Paulsen I."/>
            <person name="Penn K."/>
            <person name="Ren Q."/>
            <person name="Rosovitz M.J."/>
            <person name="Selengut J.D."/>
            <person name="Shrivastava S."/>
            <person name="Sullivan S.A."/>
            <person name="Tapia R."/>
            <person name="Thompson L.S."/>
            <person name="Watkins K.L."/>
            <person name="Yang Q."/>
            <person name="Yu C."/>
            <person name="Zafar N."/>
            <person name="Zhou L."/>
            <person name="Kuske C.R."/>
        </authorList>
    </citation>
    <scope>NUCLEOTIDE SEQUENCE [LARGE SCALE GENOMIC DNA]</scope>
    <source>
        <strain evidence="7 8">Ellin345</strain>
    </source>
</reference>
<dbReference type="GO" id="GO:0005886">
    <property type="term" value="C:plasma membrane"/>
    <property type="evidence" value="ECO:0007669"/>
    <property type="project" value="UniProtKB-SubCell"/>
</dbReference>
<feature type="transmembrane region" description="Helical" evidence="6">
    <location>
        <begin position="308"/>
        <end position="327"/>
    </location>
</feature>
<dbReference type="eggNOG" id="COG5557">
    <property type="taxonomic scope" value="Bacteria"/>
</dbReference>
<feature type="transmembrane region" description="Helical" evidence="6">
    <location>
        <begin position="107"/>
        <end position="128"/>
    </location>
</feature>
<dbReference type="KEGG" id="aba:Acid345_4239"/>
<accession>Q1IIR1</accession>
<dbReference type="OrthoDB" id="104998at2"/>
<evidence type="ECO:0000256" key="4">
    <source>
        <dbReference type="ARBA" id="ARBA00022989"/>
    </source>
</evidence>
<organism evidence="7 8">
    <name type="scientific">Koribacter versatilis (strain Ellin345)</name>
    <dbReference type="NCBI Taxonomy" id="204669"/>
    <lineage>
        <taxon>Bacteria</taxon>
        <taxon>Pseudomonadati</taxon>
        <taxon>Acidobacteriota</taxon>
        <taxon>Terriglobia</taxon>
        <taxon>Terriglobales</taxon>
        <taxon>Candidatus Korobacteraceae</taxon>
        <taxon>Candidatus Korobacter</taxon>
    </lineage>
</organism>
<comment type="subcellular location">
    <subcellularLocation>
        <location evidence="1">Cell membrane</location>
        <topology evidence="1">Multi-pass membrane protein</topology>
    </subcellularLocation>
</comment>
<keyword evidence="8" id="KW-1185">Reference proteome</keyword>
<dbReference type="GO" id="GO:0009061">
    <property type="term" value="P:anaerobic respiration"/>
    <property type="evidence" value="ECO:0007669"/>
    <property type="project" value="TreeGrafter"/>
</dbReference>
<dbReference type="RefSeq" id="WP_011525038.1">
    <property type="nucleotide sequence ID" value="NC_008009.1"/>
</dbReference>
<keyword evidence="4 6" id="KW-1133">Transmembrane helix</keyword>
<feature type="transmembrane region" description="Helical" evidence="6">
    <location>
        <begin position="193"/>
        <end position="211"/>
    </location>
</feature>
<evidence type="ECO:0000313" key="7">
    <source>
        <dbReference type="EMBL" id="ABF43239.1"/>
    </source>
</evidence>
<evidence type="ECO:0000256" key="5">
    <source>
        <dbReference type="ARBA" id="ARBA00023136"/>
    </source>
</evidence>
<name>Q1IIR1_KORVE</name>
<feature type="transmembrane region" description="Helical" evidence="6">
    <location>
        <begin position="70"/>
        <end position="95"/>
    </location>
</feature>
<feature type="transmembrane region" description="Helical" evidence="6">
    <location>
        <begin position="29"/>
        <end position="50"/>
    </location>
</feature>
<dbReference type="HOGENOM" id="CLU_049007_0_0_0"/>
<evidence type="ECO:0000256" key="6">
    <source>
        <dbReference type="SAM" id="Phobius"/>
    </source>
</evidence>
<evidence type="ECO:0000256" key="2">
    <source>
        <dbReference type="ARBA" id="ARBA00022475"/>
    </source>
</evidence>
<sequence length="443" mass="50404">MSSAAFNKPVSDRDSNSWERFVPVYGFRVLNPFFVGLCVLIAIAFILTGYRELAGLGPVSGMNDAFGWGIWKTFNVMVLTALGSGAFAVGIAAWVFRRHRLHSLMRVALLTSFLAYACGLLLLGIDAGRPWNFYWIVFPWKWNMHSPLAEVAICMSIYAMIPLALENIPPILERLWYFDSRLRPRVEKLEKTLYSAFPWIIAAAYLLPGMHQSSLGALMLLAGERVHPLWQTPFLPLLYLGAACFMSFGCVAGTTMLCCLIWKRPMDMEVLDDAATITWWLIAGWLALRLVDITVRGAILTAFHFDRFALVFWMEVFLTAYGGWLLYRSVKEHEPRFMFLGYILSSLGGMIYRFSPTTLAFRPNPEALYFPKTIEILVSLGFISLGIAGFLFAVKRLAILPAPTHTWHDMASYFRFRRPYIRWTGYFQFGHLGENESSEPKNN</sequence>
<evidence type="ECO:0000313" key="8">
    <source>
        <dbReference type="Proteomes" id="UP000002432"/>
    </source>
</evidence>
<dbReference type="EnsemblBacteria" id="ABF43239">
    <property type="protein sequence ID" value="ABF43239"/>
    <property type="gene ID" value="Acid345_4239"/>
</dbReference>
<feature type="transmembrane region" description="Helical" evidence="6">
    <location>
        <begin position="339"/>
        <end position="356"/>
    </location>
</feature>
<evidence type="ECO:0000256" key="1">
    <source>
        <dbReference type="ARBA" id="ARBA00004651"/>
    </source>
</evidence>
<feature type="transmembrane region" description="Helical" evidence="6">
    <location>
        <begin position="270"/>
        <end position="288"/>
    </location>
</feature>
<keyword evidence="5 6" id="KW-0472">Membrane</keyword>
<keyword evidence="3 6" id="KW-0812">Transmembrane</keyword>
<feature type="transmembrane region" description="Helical" evidence="6">
    <location>
        <begin position="148"/>
        <end position="172"/>
    </location>
</feature>
<dbReference type="InterPro" id="IPR051817">
    <property type="entry name" value="FDH_cytochrome_b556_subunit"/>
</dbReference>
<gene>
    <name evidence="7" type="ordered locus">Acid345_4239</name>
</gene>
<dbReference type="PANTHER" id="PTHR30074:SF4">
    <property type="entry name" value="NI_FE-HYDROGENASE 2 B-TYPE CYTOCHROME SUBUNIT-RELATED"/>
    <property type="match status" value="1"/>
</dbReference>
<protein>
    <submittedName>
        <fullName evidence="7">Nickel-dependent hydrogenase, membrane protein</fullName>
    </submittedName>
</protein>
<dbReference type="AlphaFoldDB" id="Q1IIR1"/>
<dbReference type="STRING" id="204669.Acid345_4239"/>
<evidence type="ECO:0000256" key="3">
    <source>
        <dbReference type="ARBA" id="ARBA00022692"/>
    </source>
</evidence>